<evidence type="ECO:0000313" key="3">
    <source>
        <dbReference type="Proteomes" id="UP000034108"/>
    </source>
</evidence>
<keyword evidence="1" id="KW-0233">DNA recombination</keyword>
<dbReference type="GO" id="GO:0008270">
    <property type="term" value="F:zinc ion binding"/>
    <property type="evidence" value="ECO:0007669"/>
    <property type="project" value="UniProtKB-KW"/>
</dbReference>
<reference evidence="2 3" key="1">
    <citation type="journal article" date="2015" name="Nature">
        <title>rRNA introns, odd ribosomes, and small enigmatic genomes across a large radiation of phyla.</title>
        <authorList>
            <person name="Brown C.T."/>
            <person name="Hug L.A."/>
            <person name="Thomas B.C."/>
            <person name="Sharon I."/>
            <person name="Castelle C.J."/>
            <person name="Singh A."/>
            <person name="Wilkins M.J."/>
            <person name="Williams K.H."/>
            <person name="Banfield J.F."/>
        </authorList>
    </citation>
    <scope>NUCLEOTIDE SEQUENCE [LARGE SCALE GENOMIC DNA]</scope>
</reference>
<comment type="similarity">
    <text evidence="1">Belongs to the RecR family.</text>
</comment>
<comment type="caution">
    <text evidence="2">The sequence shown here is derived from an EMBL/GenBank/DDBJ whole genome shotgun (WGS) entry which is preliminary data.</text>
</comment>
<dbReference type="Proteomes" id="UP000034108">
    <property type="component" value="Unassembled WGS sequence"/>
</dbReference>
<name>A0A0G0V6R6_9BACT</name>
<dbReference type="Gene3D" id="1.10.8.420">
    <property type="entry name" value="RecR Domain 1"/>
    <property type="match status" value="1"/>
</dbReference>
<evidence type="ECO:0000313" key="2">
    <source>
        <dbReference type="EMBL" id="KKR96703.1"/>
    </source>
</evidence>
<dbReference type="Pfam" id="PF21175">
    <property type="entry name" value="RecR_C"/>
    <property type="match status" value="1"/>
</dbReference>
<keyword evidence="1" id="KW-0863">Zinc-finger</keyword>
<dbReference type="InterPro" id="IPR023627">
    <property type="entry name" value="Rcmb_RecR"/>
</dbReference>
<dbReference type="PANTHER" id="PTHR30446">
    <property type="entry name" value="RECOMBINATION PROTEIN RECR"/>
    <property type="match status" value="1"/>
</dbReference>
<dbReference type="HAMAP" id="MF_00017">
    <property type="entry name" value="RecR"/>
    <property type="match status" value="1"/>
</dbReference>
<dbReference type="GO" id="GO:0003677">
    <property type="term" value="F:DNA binding"/>
    <property type="evidence" value="ECO:0007669"/>
    <property type="project" value="UniProtKB-UniRule"/>
</dbReference>
<gene>
    <name evidence="1" type="primary">recR</name>
    <name evidence="2" type="ORF">UU49_C0042G0002</name>
</gene>
<dbReference type="EMBL" id="LCAV01000042">
    <property type="protein sequence ID" value="KKR96703.1"/>
    <property type="molecule type" value="Genomic_DNA"/>
</dbReference>
<keyword evidence="1" id="KW-0479">Metal-binding</keyword>
<evidence type="ECO:0000256" key="1">
    <source>
        <dbReference type="HAMAP-Rule" id="MF_00017"/>
    </source>
</evidence>
<dbReference type="STRING" id="1619048.UU49_C0042G0002"/>
<dbReference type="PANTHER" id="PTHR30446:SF0">
    <property type="entry name" value="RECOMBINATION PROTEIN RECR"/>
    <property type="match status" value="1"/>
</dbReference>
<protein>
    <recommendedName>
        <fullName evidence="1">Recombination protein RecR</fullName>
    </recommendedName>
</protein>
<keyword evidence="1" id="KW-0227">DNA damage</keyword>
<accession>A0A0G0V6R6</accession>
<dbReference type="GO" id="GO:0006310">
    <property type="term" value="P:DNA recombination"/>
    <property type="evidence" value="ECO:0007669"/>
    <property type="project" value="UniProtKB-UniRule"/>
</dbReference>
<dbReference type="Pfam" id="PF21176">
    <property type="entry name" value="RecR_HhH"/>
    <property type="match status" value="1"/>
</dbReference>
<dbReference type="GO" id="GO:0006281">
    <property type="term" value="P:DNA repair"/>
    <property type="evidence" value="ECO:0007669"/>
    <property type="project" value="UniProtKB-UniRule"/>
</dbReference>
<comment type="function">
    <text evidence="1">May play a role in DNA repair. It seems to be involved in an RecBC-independent recombinational process of DNA repair. It may act with RecF and RecO.</text>
</comment>
<sequence>MYAKPIQNIIELLQKLPSIGPKTAEQYAFALLKLPKHDLKELCLSIETLISIKKCINCGKVVEEVYKKQCVICEDNDRKTNFLMVVKSEMHLEQVEKTKKWNGRYFIFKNTEANLKRLIEIIKTNKIKELILAFDMTPNDEVSIFNLKHRLKKSLNAHLPNITRLGRGLPSGGDLRYADSLTIESALEHREKI</sequence>
<proteinExistence type="inferred from homology"/>
<dbReference type="InterPro" id="IPR000093">
    <property type="entry name" value="DNA_Rcmb_RecR"/>
</dbReference>
<keyword evidence="1" id="KW-0862">Zinc</keyword>
<keyword evidence="1" id="KW-0234">DNA repair</keyword>
<dbReference type="SUPFAM" id="SSF111304">
    <property type="entry name" value="Recombination protein RecR"/>
    <property type="match status" value="1"/>
</dbReference>
<dbReference type="Gene3D" id="3.40.1360.10">
    <property type="match status" value="1"/>
</dbReference>
<comment type="caution">
    <text evidence="1">Lacks conserved residue(s) required for the propagation of feature annotation.</text>
</comment>
<dbReference type="AlphaFoldDB" id="A0A0G0V6R6"/>
<organism evidence="2 3">
    <name type="scientific">Candidatus Magasanikbacteria bacterium GW2011_GWC2_41_17</name>
    <dbReference type="NCBI Taxonomy" id="1619048"/>
    <lineage>
        <taxon>Bacteria</taxon>
        <taxon>Candidatus Magasanikiibacteriota</taxon>
    </lineage>
</organism>